<protein>
    <recommendedName>
        <fullName evidence="4">Cyclin-dependent kinase inhibitor domain-containing protein</fullName>
    </recommendedName>
</protein>
<evidence type="ECO:0000256" key="3">
    <source>
        <dbReference type="SAM" id="MobiDB-lite"/>
    </source>
</evidence>
<dbReference type="PANTHER" id="PTHR46776">
    <property type="entry name" value="CYCLIN-DEPENDENT KINASE INHIBITOR 4-RELATED"/>
    <property type="match status" value="1"/>
</dbReference>
<dbReference type="HOGENOM" id="CLU_062111_0_0_1"/>
<dbReference type="GO" id="GO:0005634">
    <property type="term" value="C:nucleus"/>
    <property type="evidence" value="ECO:0007669"/>
    <property type="project" value="InterPro"/>
</dbReference>
<name>J3LHD2_ORYBR</name>
<evidence type="ECO:0000313" key="6">
    <source>
        <dbReference type="Proteomes" id="UP000006038"/>
    </source>
</evidence>
<dbReference type="InterPro" id="IPR044275">
    <property type="entry name" value="KRP"/>
</dbReference>
<organism evidence="5">
    <name type="scientific">Oryza brachyantha</name>
    <name type="common">malo sina</name>
    <dbReference type="NCBI Taxonomy" id="4533"/>
    <lineage>
        <taxon>Eukaryota</taxon>
        <taxon>Viridiplantae</taxon>
        <taxon>Streptophyta</taxon>
        <taxon>Embryophyta</taxon>
        <taxon>Tracheophyta</taxon>
        <taxon>Spermatophyta</taxon>
        <taxon>Magnoliopsida</taxon>
        <taxon>Liliopsida</taxon>
        <taxon>Poales</taxon>
        <taxon>Poaceae</taxon>
        <taxon>BOP clade</taxon>
        <taxon>Oryzoideae</taxon>
        <taxon>Oryzeae</taxon>
        <taxon>Oryzinae</taxon>
        <taxon>Oryza</taxon>
    </lineage>
</organism>
<feature type="region of interest" description="Disordered" evidence="3">
    <location>
        <begin position="192"/>
        <end position="263"/>
    </location>
</feature>
<dbReference type="InterPro" id="IPR044898">
    <property type="entry name" value="CDI_dom_sf"/>
</dbReference>
<feature type="compositionally biased region" description="Basic and acidic residues" evidence="3">
    <location>
        <begin position="14"/>
        <end position="25"/>
    </location>
</feature>
<comment type="similarity">
    <text evidence="1">Belongs to the CDI family. ICK/KRP subfamily.</text>
</comment>
<dbReference type="EnsemblPlants" id="OB02G40490.1">
    <property type="protein sequence ID" value="OB02G40490.1"/>
    <property type="gene ID" value="OB02G40490"/>
</dbReference>
<dbReference type="STRING" id="4533.J3LHD2"/>
<dbReference type="Pfam" id="PF02234">
    <property type="entry name" value="CDI"/>
    <property type="match status" value="1"/>
</dbReference>
<dbReference type="Gene3D" id="4.10.365.10">
    <property type="entry name" value="p27"/>
    <property type="match status" value="1"/>
</dbReference>
<evidence type="ECO:0000259" key="4">
    <source>
        <dbReference type="Pfam" id="PF02234"/>
    </source>
</evidence>
<dbReference type="Gramene" id="OB02G40490.1">
    <property type="protein sequence ID" value="OB02G40490.1"/>
    <property type="gene ID" value="OB02G40490"/>
</dbReference>
<feature type="compositionally biased region" description="Gly residues" evidence="3">
    <location>
        <begin position="45"/>
        <end position="57"/>
    </location>
</feature>
<dbReference type="AlphaFoldDB" id="J3LHD2"/>
<feature type="region of interest" description="Disordered" evidence="3">
    <location>
        <begin position="1"/>
        <end position="63"/>
    </location>
</feature>
<proteinExistence type="inferred from homology"/>
<evidence type="ECO:0000313" key="5">
    <source>
        <dbReference type="EnsemblPlants" id="OB02G40490.1"/>
    </source>
</evidence>
<accession>J3LHD2</accession>
<dbReference type="eggNOG" id="ENOG502RZHP">
    <property type="taxonomic scope" value="Eukaryota"/>
</dbReference>
<reference evidence="5" key="1">
    <citation type="submission" date="2013-04" db="UniProtKB">
        <authorList>
            <consortium name="EnsemblPlants"/>
        </authorList>
    </citation>
    <scope>IDENTIFICATION</scope>
</reference>
<feature type="region of interest" description="Disordered" evidence="3">
    <location>
        <begin position="149"/>
        <end position="180"/>
    </location>
</feature>
<keyword evidence="6" id="KW-1185">Reference proteome</keyword>
<dbReference type="OMA" id="KYMRSKC"/>
<feature type="compositionally biased region" description="Basic and acidic residues" evidence="3">
    <location>
        <begin position="198"/>
        <end position="221"/>
    </location>
</feature>
<keyword evidence="2" id="KW-0649">Protein kinase inhibitor</keyword>
<dbReference type="InterPro" id="IPR003175">
    <property type="entry name" value="CDI_dom"/>
</dbReference>
<evidence type="ECO:0000256" key="2">
    <source>
        <dbReference type="ARBA" id="ARBA00023013"/>
    </source>
</evidence>
<feature type="compositionally biased region" description="Low complexity" evidence="3">
    <location>
        <begin position="157"/>
        <end position="177"/>
    </location>
</feature>
<evidence type="ECO:0000256" key="1">
    <source>
        <dbReference type="ARBA" id="ARBA00010274"/>
    </source>
</evidence>
<dbReference type="GO" id="GO:0051726">
    <property type="term" value="P:regulation of cell cycle"/>
    <property type="evidence" value="ECO:0007669"/>
    <property type="project" value="InterPro"/>
</dbReference>
<feature type="domain" description="Cyclin-dependent kinase inhibitor" evidence="4">
    <location>
        <begin position="264"/>
        <end position="308"/>
    </location>
</feature>
<dbReference type="GO" id="GO:0004861">
    <property type="term" value="F:cyclin-dependent protein serine/threonine kinase inhibitor activity"/>
    <property type="evidence" value="ECO:0007669"/>
    <property type="project" value="InterPro"/>
</dbReference>
<dbReference type="Proteomes" id="UP000006038">
    <property type="component" value="Unassembled WGS sequence"/>
</dbReference>
<sequence>MAYWHLISGGDASGGRRERVGENPKRTSHSHTYPTSAAVQEEGNGQRGDGGGAGGGRRSSTQMGKYMRKFRGATGEEVAAVEVTQVVGVRTRSRSAAATRGAVATKVQGASTRRRKALLPAPVGSAMGALRDSGSCYLQLRSRMLFMAPPPPPPTARAPAVEAAPPGAARGAPSTASSVDLAAQDRSLACRSDVAEAGGEHVHESSASDSGSGHDRERRESTPSSFLPGEVSDLESDLAGQKRSRPLPSATASTHQEATRPRMPPAAEIEEFFAAAEEAEAKRFAAKYNFDVVRGVPLDAGRFEWTPVVSSRS</sequence>